<proteinExistence type="predicted"/>
<keyword evidence="1" id="KW-0812">Transmembrane</keyword>
<dbReference type="EMBL" id="AZXY01000005">
    <property type="protein sequence ID" value="KSZ58535.1"/>
    <property type="molecule type" value="Genomic_DNA"/>
</dbReference>
<name>A0A0V9UKL1_9NOCA</name>
<protein>
    <submittedName>
        <fullName evidence="3">Membrane protein</fullName>
    </submittedName>
</protein>
<comment type="caution">
    <text evidence="3">The sequence shown here is derived from an EMBL/GenBank/DDBJ whole genome shotgun (WGS) entry which is preliminary data.</text>
</comment>
<dbReference type="InterPro" id="IPR055568">
    <property type="entry name" value="DUF7144"/>
</dbReference>
<feature type="transmembrane region" description="Helical" evidence="1">
    <location>
        <begin position="93"/>
        <end position="110"/>
    </location>
</feature>
<feature type="transmembrane region" description="Helical" evidence="1">
    <location>
        <begin position="116"/>
        <end position="134"/>
    </location>
</feature>
<organism evidence="3 4">
    <name type="scientific">Rhodococcus pyridinivorans KG-16</name>
    <dbReference type="NCBI Taxonomy" id="1441730"/>
    <lineage>
        <taxon>Bacteria</taxon>
        <taxon>Bacillati</taxon>
        <taxon>Actinomycetota</taxon>
        <taxon>Actinomycetes</taxon>
        <taxon>Mycobacteriales</taxon>
        <taxon>Nocardiaceae</taxon>
        <taxon>Rhodococcus</taxon>
    </lineage>
</organism>
<dbReference type="Pfam" id="PF23636">
    <property type="entry name" value="DUF7144"/>
    <property type="match status" value="1"/>
</dbReference>
<dbReference type="RefSeq" id="WP_060651994.1">
    <property type="nucleotide sequence ID" value="NZ_AZXY01000005.1"/>
</dbReference>
<feature type="domain" description="DUF7144" evidence="2">
    <location>
        <begin position="24"/>
        <end position="135"/>
    </location>
</feature>
<keyword evidence="1" id="KW-0472">Membrane</keyword>
<evidence type="ECO:0000313" key="3">
    <source>
        <dbReference type="EMBL" id="KSZ58535.1"/>
    </source>
</evidence>
<evidence type="ECO:0000256" key="1">
    <source>
        <dbReference type="SAM" id="Phobius"/>
    </source>
</evidence>
<feature type="transmembrane region" description="Helical" evidence="1">
    <location>
        <begin position="21"/>
        <end position="46"/>
    </location>
</feature>
<evidence type="ECO:0000259" key="2">
    <source>
        <dbReference type="Pfam" id="PF23636"/>
    </source>
</evidence>
<reference evidence="4" key="1">
    <citation type="submission" date="2015-01" db="EMBL/GenBank/DDBJ databases">
        <title>Draft genome sequence of Rhodococcus pyridinivorans strain KG-16, a hydrocarbon-degrading bacterium.</title>
        <authorList>
            <person name="Aggarwal R.K."/>
            <person name="Dawar C."/>
        </authorList>
    </citation>
    <scope>NUCLEOTIDE SEQUENCE [LARGE SCALE GENOMIC DNA]</scope>
    <source>
        <strain evidence="4">KG-16</strain>
    </source>
</reference>
<dbReference type="Proteomes" id="UP000053060">
    <property type="component" value="Unassembled WGS sequence"/>
</dbReference>
<accession>A0A0V9UKL1</accession>
<gene>
    <name evidence="3" type="ORF">Z045_11625</name>
</gene>
<reference evidence="3 4" key="2">
    <citation type="journal article" date="2016" name="Genome Announc.">
        <title>Draft Genome Sequence of a Versatile Hydrocarbon-Degrading Bacterium, Rhodococcus pyridinivorans Strain KG-16, Collected from Oil Fields in India.</title>
        <authorList>
            <person name="Aggarwal R.K."/>
            <person name="Dawar C."/>
            <person name="Phanindranath R."/>
            <person name="Mutnuri L."/>
            <person name="Dayal A.M."/>
        </authorList>
    </citation>
    <scope>NUCLEOTIDE SEQUENCE [LARGE SCALE GENOMIC DNA]</scope>
    <source>
        <strain evidence="3 4">KG-16</strain>
    </source>
</reference>
<feature type="transmembrane region" description="Helical" evidence="1">
    <location>
        <begin position="66"/>
        <end position="86"/>
    </location>
</feature>
<keyword evidence="1" id="KW-1133">Transmembrane helix</keyword>
<dbReference type="AlphaFoldDB" id="A0A0V9UKL1"/>
<dbReference type="PATRIC" id="fig|1441730.3.peg.2420"/>
<evidence type="ECO:0000313" key="4">
    <source>
        <dbReference type="Proteomes" id="UP000053060"/>
    </source>
</evidence>
<sequence length="141" mass="15171">MSHNVHAEREEMSVKQGLAAGTSVGAAIIMTLIGALQLLQGIAAVAEDEVFVAGQEYLFTFDLTTWGWVHLVVGVVMVIVGIALISGATWARVSAMVIAALSILVNFMWLPYYPGWALAIIALDVVVIWAIATWNPRAVYS</sequence>